<reference evidence="2 3" key="1">
    <citation type="submission" date="2014-12" db="EMBL/GenBank/DDBJ databases">
        <title>Complete genome sequence of Streptomyces vietnamensis strain GIMV4.0001, a genetic manipulable producer of the benzoisochromanequinone antibiotic granaticin.</title>
        <authorList>
            <person name="Deng M.R."/>
            <person name="Guo J."/>
            <person name="Ma L.Y."/>
            <person name="Feng G.D."/>
            <person name="Mo C.Y."/>
            <person name="Zhu H.H."/>
        </authorList>
    </citation>
    <scope>NUCLEOTIDE SEQUENCE [LARGE SCALE GENOMIC DNA]</scope>
    <source>
        <strain evidence="3">GIMV4.0001</strain>
    </source>
</reference>
<keyword evidence="3" id="KW-1185">Reference proteome</keyword>
<evidence type="ECO:0000313" key="3">
    <source>
        <dbReference type="Proteomes" id="UP000031774"/>
    </source>
</evidence>
<accession>A0A0B5I6B5</accession>
<feature type="region of interest" description="Disordered" evidence="1">
    <location>
        <begin position="83"/>
        <end position="122"/>
    </location>
</feature>
<evidence type="ECO:0000313" key="2">
    <source>
        <dbReference type="EMBL" id="AJF63799.1"/>
    </source>
</evidence>
<evidence type="ECO:0000256" key="1">
    <source>
        <dbReference type="SAM" id="MobiDB-lite"/>
    </source>
</evidence>
<organism evidence="2 3">
    <name type="scientific">Streptomyces vietnamensis</name>
    <dbReference type="NCBI Taxonomy" id="362257"/>
    <lineage>
        <taxon>Bacteria</taxon>
        <taxon>Bacillati</taxon>
        <taxon>Actinomycetota</taxon>
        <taxon>Actinomycetes</taxon>
        <taxon>Kitasatosporales</taxon>
        <taxon>Streptomycetaceae</taxon>
        <taxon>Streptomyces</taxon>
    </lineage>
</organism>
<gene>
    <name evidence="2" type="ORF">SVTN_04485</name>
</gene>
<dbReference type="EMBL" id="CP010407">
    <property type="protein sequence ID" value="AJF63799.1"/>
    <property type="molecule type" value="Genomic_DNA"/>
</dbReference>
<dbReference type="Proteomes" id="UP000031774">
    <property type="component" value="Chromosome"/>
</dbReference>
<sequence length="122" mass="14140">MAEMIQDDPRWRTWWSHAAPRDLTIEAAYGPRVERSTFTTREGRFWATFRRNSSRFRGLNKNDLAYLAAIDLQSFFAEASTSLSLPAPPPVPLPSHATPPPERRDAARTRLEELRRRHGRRP</sequence>
<dbReference type="KEGG" id="svt:SVTN_04485"/>
<proteinExistence type="predicted"/>
<feature type="compositionally biased region" description="Pro residues" evidence="1">
    <location>
        <begin position="86"/>
        <end position="100"/>
    </location>
</feature>
<dbReference type="HOGENOM" id="CLU_2025533_0_0_11"/>
<feature type="compositionally biased region" description="Basic and acidic residues" evidence="1">
    <location>
        <begin position="101"/>
        <end position="115"/>
    </location>
</feature>
<dbReference type="AlphaFoldDB" id="A0A0B5I6B5"/>
<dbReference type="STRING" id="362257.SVTN_04485"/>
<protein>
    <submittedName>
        <fullName evidence="2">Uncharacterized protein</fullName>
    </submittedName>
</protein>
<name>A0A0B5I6B5_9ACTN</name>